<gene>
    <name evidence="3" type="primary">AUGUSTUS-3.0.2_14835</name>
    <name evidence="3" type="ORF">TcasGA2_TC014835</name>
</gene>
<evidence type="ECO:0000256" key="1">
    <source>
        <dbReference type="SAM" id="MobiDB-lite"/>
    </source>
</evidence>
<reference evidence="3 4" key="2">
    <citation type="journal article" date="2010" name="Nucleic Acids Res.">
        <title>BeetleBase in 2010: revisions to provide comprehensive genomic information for Tribolium castaneum.</title>
        <authorList>
            <person name="Kim H.S."/>
            <person name="Murphy T."/>
            <person name="Xia J."/>
            <person name="Caragea D."/>
            <person name="Park Y."/>
            <person name="Beeman R.W."/>
            <person name="Lorenzen M.D."/>
            <person name="Butcher S."/>
            <person name="Manak J.R."/>
            <person name="Brown S.J."/>
        </authorList>
    </citation>
    <scope>GENOME REANNOTATION</scope>
    <source>
        <strain evidence="3 4">Georgia GA2</strain>
    </source>
</reference>
<proteinExistence type="predicted"/>
<evidence type="ECO:0000313" key="3">
    <source>
        <dbReference type="EMBL" id="EFA04786.1"/>
    </source>
</evidence>
<keyword evidence="2" id="KW-0732">Signal</keyword>
<sequence>MEVTTIILGLLVTVNYHIFAEKNEENLYCNETAFYPATFCNGYYECESYGFLVWTFGWTPVLKTCPNNHSFNFATKSCVASFCEAPLVCNGPGKYSVVPTKTDCNNDSCNNYYECEATWFLFVPLEWRLKLKTCPNEHIYEPSINDCVRSTNISTTFIPSITTTTTHSSNSTTISSSSFQNATDTSNSSTTPSFSPTTDGMQTLSDDESTVTSETAESTSTVFETNTNIVLLFISLNLFINLI</sequence>
<evidence type="ECO:0008006" key="5">
    <source>
        <dbReference type="Google" id="ProtNLM"/>
    </source>
</evidence>
<feature type="chain" id="PRO_5003028846" description="Chitin-binding type-2 domain-containing protein" evidence="2">
    <location>
        <begin position="21"/>
        <end position="243"/>
    </location>
</feature>
<keyword evidence="4" id="KW-1185">Reference proteome</keyword>
<name>D2A4F1_TRICA</name>
<organism evidence="3 4">
    <name type="scientific">Tribolium castaneum</name>
    <name type="common">Red flour beetle</name>
    <dbReference type="NCBI Taxonomy" id="7070"/>
    <lineage>
        <taxon>Eukaryota</taxon>
        <taxon>Metazoa</taxon>
        <taxon>Ecdysozoa</taxon>
        <taxon>Arthropoda</taxon>
        <taxon>Hexapoda</taxon>
        <taxon>Insecta</taxon>
        <taxon>Pterygota</taxon>
        <taxon>Neoptera</taxon>
        <taxon>Endopterygota</taxon>
        <taxon>Coleoptera</taxon>
        <taxon>Polyphaga</taxon>
        <taxon>Cucujiformia</taxon>
        <taxon>Tenebrionidae</taxon>
        <taxon>Tenebrionidae incertae sedis</taxon>
        <taxon>Tribolium</taxon>
    </lineage>
</organism>
<dbReference type="OrthoDB" id="10568200at2759"/>
<dbReference type="HOGENOM" id="CLU_1143872_0_0_1"/>
<feature type="region of interest" description="Disordered" evidence="1">
    <location>
        <begin position="163"/>
        <end position="219"/>
    </location>
</feature>
<protein>
    <recommendedName>
        <fullName evidence="5">Chitin-binding type-2 domain-containing protein</fullName>
    </recommendedName>
</protein>
<evidence type="ECO:0000313" key="4">
    <source>
        <dbReference type="Proteomes" id="UP000007266"/>
    </source>
</evidence>
<reference evidence="3 4" key="1">
    <citation type="journal article" date="2008" name="Nature">
        <title>The genome of the model beetle and pest Tribolium castaneum.</title>
        <authorList>
            <consortium name="Tribolium Genome Sequencing Consortium"/>
            <person name="Richards S."/>
            <person name="Gibbs R.A."/>
            <person name="Weinstock G.M."/>
            <person name="Brown S.J."/>
            <person name="Denell R."/>
            <person name="Beeman R.W."/>
            <person name="Gibbs R."/>
            <person name="Beeman R.W."/>
            <person name="Brown S.J."/>
            <person name="Bucher G."/>
            <person name="Friedrich M."/>
            <person name="Grimmelikhuijzen C.J."/>
            <person name="Klingler M."/>
            <person name="Lorenzen M."/>
            <person name="Richards S."/>
            <person name="Roth S."/>
            <person name="Schroder R."/>
            <person name="Tautz D."/>
            <person name="Zdobnov E.M."/>
            <person name="Muzny D."/>
            <person name="Gibbs R.A."/>
            <person name="Weinstock G.M."/>
            <person name="Attaway T."/>
            <person name="Bell S."/>
            <person name="Buhay C.J."/>
            <person name="Chandrabose M.N."/>
            <person name="Chavez D."/>
            <person name="Clerk-Blankenburg K.P."/>
            <person name="Cree A."/>
            <person name="Dao M."/>
            <person name="Davis C."/>
            <person name="Chacko J."/>
            <person name="Dinh H."/>
            <person name="Dugan-Rocha S."/>
            <person name="Fowler G."/>
            <person name="Garner T.T."/>
            <person name="Garnes J."/>
            <person name="Gnirke A."/>
            <person name="Hawes A."/>
            <person name="Hernandez J."/>
            <person name="Hines S."/>
            <person name="Holder M."/>
            <person name="Hume J."/>
            <person name="Jhangiani S.N."/>
            <person name="Joshi V."/>
            <person name="Khan Z.M."/>
            <person name="Jackson L."/>
            <person name="Kovar C."/>
            <person name="Kowis A."/>
            <person name="Lee S."/>
            <person name="Lewis L.R."/>
            <person name="Margolis J."/>
            <person name="Morgan M."/>
            <person name="Nazareth L.V."/>
            <person name="Nguyen N."/>
            <person name="Okwuonu G."/>
            <person name="Parker D."/>
            <person name="Richards S."/>
            <person name="Ruiz S.J."/>
            <person name="Santibanez J."/>
            <person name="Savard J."/>
            <person name="Scherer S.E."/>
            <person name="Schneider B."/>
            <person name="Sodergren E."/>
            <person name="Tautz D."/>
            <person name="Vattahil S."/>
            <person name="Villasana D."/>
            <person name="White C.S."/>
            <person name="Wright R."/>
            <person name="Park Y."/>
            <person name="Beeman R.W."/>
            <person name="Lord J."/>
            <person name="Oppert B."/>
            <person name="Lorenzen M."/>
            <person name="Brown S."/>
            <person name="Wang L."/>
            <person name="Savard J."/>
            <person name="Tautz D."/>
            <person name="Richards S."/>
            <person name="Weinstock G."/>
            <person name="Gibbs R.A."/>
            <person name="Liu Y."/>
            <person name="Worley K."/>
            <person name="Weinstock G."/>
            <person name="Elsik C.G."/>
            <person name="Reese J.T."/>
            <person name="Elhaik E."/>
            <person name="Landan G."/>
            <person name="Graur D."/>
            <person name="Arensburger P."/>
            <person name="Atkinson P."/>
            <person name="Beeman R.W."/>
            <person name="Beidler J."/>
            <person name="Brown S.J."/>
            <person name="Demuth J.P."/>
            <person name="Drury D.W."/>
            <person name="Du Y.Z."/>
            <person name="Fujiwara H."/>
            <person name="Lorenzen M."/>
            <person name="Maselli V."/>
            <person name="Osanai M."/>
            <person name="Park Y."/>
            <person name="Robertson H.M."/>
            <person name="Tu Z."/>
            <person name="Wang J.J."/>
            <person name="Wang S."/>
            <person name="Richards S."/>
            <person name="Song H."/>
            <person name="Zhang L."/>
            <person name="Sodergren E."/>
            <person name="Werner D."/>
            <person name="Stanke M."/>
            <person name="Morgenstern B."/>
            <person name="Solovyev V."/>
            <person name="Kosarev P."/>
            <person name="Brown G."/>
            <person name="Chen H.C."/>
            <person name="Ermolaeva O."/>
            <person name="Hlavina W."/>
            <person name="Kapustin Y."/>
            <person name="Kiryutin B."/>
            <person name="Kitts P."/>
            <person name="Maglott D."/>
            <person name="Pruitt K."/>
            <person name="Sapojnikov V."/>
            <person name="Souvorov A."/>
            <person name="Mackey A.J."/>
            <person name="Waterhouse R.M."/>
            <person name="Wyder S."/>
            <person name="Zdobnov E.M."/>
            <person name="Zdobnov E.M."/>
            <person name="Wyder S."/>
            <person name="Kriventseva E.V."/>
            <person name="Kadowaki T."/>
            <person name="Bork P."/>
            <person name="Aranda M."/>
            <person name="Bao R."/>
            <person name="Beermann A."/>
            <person name="Berns N."/>
            <person name="Bolognesi R."/>
            <person name="Bonneton F."/>
            <person name="Bopp D."/>
            <person name="Brown S.J."/>
            <person name="Bucher G."/>
            <person name="Butts T."/>
            <person name="Chaumot A."/>
            <person name="Denell R.E."/>
            <person name="Ferrier D.E."/>
            <person name="Friedrich M."/>
            <person name="Gordon C.M."/>
            <person name="Jindra M."/>
            <person name="Klingler M."/>
            <person name="Lan Q."/>
            <person name="Lattorff H.M."/>
            <person name="Laudet V."/>
            <person name="von Levetsow C."/>
            <person name="Liu Z."/>
            <person name="Lutz R."/>
            <person name="Lynch J.A."/>
            <person name="da Fonseca R.N."/>
            <person name="Posnien N."/>
            <person name="Reuter R."/>
            <person name="Roth S."/>
            <person name="Savard J."/>
            <person name="Schinko J.B."/>
            <person name="Schmitt C."/>
            <person name="Schoppmeier M."/>
            <person name="Schroder R."/>
            <person name="Shippy T.D."/>
            <person name="Simonnet F."/>
            <person name="Marques-Souza H."/>
            <person name="Tautz D."/>
            <person name="Tomoyasu Y."/>
            <person name="Trauner J."/>
            <person name="Van der Zee M."/>
            <person name="Vervoort M."/>
            <person name="Wittkopp N."/>
            <person name="Wimmer E.A."/>
            <person name="Yang X."/>
            <person name="Jones A.K."/>
            <person name="Sattelle D.B."/>
            <person name="Ebert P.R."/>
            <person name="Nelson D."/>
            <person name="Scott J.G."/>
            <person name="Beeman R.W."/>
            <person name="Muthukrishnan S."/>
            <person name="Kramer K.J."/>
            <person name="Arakane Y."/>
            <person name="Beeman R.W."/>
            <person name="Zhu Q."/>
            <person name="Hogenkamp D."/>
            <person name="Dixit R."/>
            <person name="Oppert B."/>
            <person name="Jiang H."/>
            <person name="Zou Z."/>
            <person name="Marshall J."/>
            <person name="Elpidina E."/>
            <person name="Vinokurov K."/>
            <person name="Oppert C."/>
            <person name="Zou Z."/>
            <person name="Evans J."/>
            <person name="Lu Z."/>
            <person name="Zhao P."/>
            <person name="Sumathipala N."/>
            <person name="Altincicek B."/>
            <person name="Vilcinskas A."/>
            <person name="Williams M."/>
            <person name="Hultmark D."/>
            <person name="Hetru C."/>
            <person name="Jiang H."/>
            <person name="Grimmelikhuijzen C.J."/>
            <person name="Hauser F."/>
            <person name="Cazzamali G."/>
            <person name="Williamson M."/>
            <person name="Park Y."/>
            <person name="Li B."/>
            <person name="Tanaka Y."/>
            <person name="Predel R."/>
            <person name="Neupert S."/>
            <person name="Schachtner J."/>
            <person name="Verleyen P."/>
            <person name="Raible F."/>
            <person name="Bork P."/>
            <person name="Friedrich M."/>
            <person name="Walden K.K."/>
            <person name="Robertson H.M."/>
            <person name="Angeli S."/>
            <person name="Foret S."/>
            <person name="Bucher G."/>
            <person name="Schuetz S."/>
            <person name="Maleszka R."/>
            <person name="Wimmer E.A."/>
            <person name="Beeman R.W."/>
            <person name="Lorenzen M."/>
            <person name="Tomoyasu Y."/>
            <person name="Miller S.C."/>
            <person name="Grossmann D."/>
            <person name="Bucher G."/>
        </authorList>
    </citation>
    <scope>NUCLEOTIDE SEQUENCE [LARGE SCALE GENOMIC DNA]</scope>
    <source>
        <strain evidence="3 4">Georgia GA2</strain>
    </source>
</reference>
<feature type="compositionally biased region" description="Low complexity" evidence="1">
    <location>
        <begin position="163"/>
        <end position="199"/>
    </location>
</feature>
<dbReference type="EMBL" id="KQ971349">
    <property type="protein sequence ID" value="EFA04786.1"/>
    <property type="molecule type" value="Genomic_DNA"/>
</dbReference>
<feature type="compositionally biased region" description="Low complexity" evidence="1">
    <location>
        <begin position="210"/>
        <end position="219"/>
    </location>
</feature>
<dbReference type="AlphaFoldDB" id="D2A4F1"/>
<dbReference type="Proteomes" id="UP000007266">
    <property type="component" value="Linkage group 6"/>
</dbReference>
<evidence type="ECO:0000256" key="2">
    <source>
        <dbReference type="SAM" id="SignalP"/>
    </source>
</evidence>
<dbReference type="KEGG" id="tca:103313341"/>
<accession>D2A4F1</accession>
<dbReference type="InParanoid" id="D2A4F1"/>
<feature type="signal peptide" evidence="2">
    <location>
        <begin position="1"/>
        <end position="20"/>
    </location>
</feature>